<sequence>MKKKFFVTTPIYYANWVPHIGHAYSSLVADIIARYKRLNWFEVKFSTGVDENSQKVVEKACEAWMEVMKFLDKMAETHKNIWDWLHISYTDFIRTTEPRHHKFVQKILQKSYENWDIYKWTYEWLYCVGCEAFKMEKELTPDGLCPDHLTKPDKIKEQNYFFKLSKYQKKLEEFYAKNKDFVIPEYRFNEMKNFFKEWLADFSISRETNKFWIPLPFDNSQVTYVWYDALLNYLTVCQWWDEDFWPADLHIVWKEISRFHILYWPAMLISAWYELPKNILVTGFLTIDWQKISKSIWNVIDPVEFSQKYSRDLMLLYLISTFPIGQDGDFSEVQAVTIFNAKLANNIGNLLNRFLVLSLKIWWKINWITDETIEKEKLKLIEKYKISMDKYDLKTSLELIFEFGDTLNKYLDTTKPWELKDNSELEKLVNILFTLGEWLRTIAVLIHPFFYEKSGEILERISQNSQELVEIWMDKFLEKKAGFEVKEKWEALYMRII</sequence>
<dbReference type="GO" id="GO:0006431">
    <property type="term" value="P:methionyl-tRNA aminoacylation"/>
    <property type="evidence" value="ECO:0007669"/>
    <property type="project" value="InterPro"/>
</dbReference>
<dbReference type="GO" id="GO:0005524">
    <property type="term" value="F:ATP binding"/>
    <property type="evidence" value="ECO:0007669"/>
    <property type="project" value="UniProtKB-KW"/>
</dbReference>
<keyword evidence="2 7" id="KW-0436">Ligase</keyword>
<keyword evidence="5 7" id="KW-0648">Protein biosynthesis</keyword>
<name>K2BUK3_9BACT</name>
<dbReference type="InterPro" id="IPR023457">
    <property type="entry name" value="Met-tRNA_synth_2"/>
</dbReference>
<dbReference type="EMBL" id="AMFJ01021660">
    <property type="protein sequence ID" value="EKD65944.1"/>
    <property type="molecule type" value="Genomic_DNA"/>
</dbReference>
<dbReference type="Pfam" id="PF09334">
    <property type="entry name" value="tRNA-synt_1g"/>
    <property type="match status" value="2"/>
</dbReference>
<dbReference type="Gene3D" id="3.40.50.620">
    <property type="entry name" value="HUPs"/>
    <property type="match status" value="1"/>
</dbReference>
<evidence type="ECO:0000256" key="2">
    <source>
        <dbReference type="ARBA" id="ARBA00022598"/>
    </source>
</evidence>
<evidence type="ECO:0000256" key="7">
    <source>
        <dbReference type="RuleBase" id="RU363039"/>
    </source>
</evidence>
<dbReference type="CDD" id="cd00814">
    <property type="entry name" value="MetRS_core"/>
    <property type="match status" value="1"/>
</dbReference>
<evidence type="ECO:0000313" key="10">
    <source>
        <dbReference type="EMBL" id="EKD65944.1"/>
    </source>
</evidence>
<keyword evidence="4 7" id="KW-0067">ATP-binding</keyword>
<dbReference type="InterPro" id="IPR014729">
    <property type="entry name" value="Rossmann-like_a/b/a_fold"/>
</dbReference>
<evidence type="ECO:0000256" key="3">
    <source>
        <dbReference type="ARBA" id="ARBA00022741"/>
    </source>
</evidence>
<protein>
    <recommendedName>
        <fullName evidence="1">methionine--tRNA ligase</fullName>
        <ecNumber evidence="1">6.1.1.10</ecNumber>
    </recommendedName>
</protein>
<dbReference type="InterPro" id="IPR015413">
    <property type="entry name" value="Methionyl/Leucyl_tRNA_Synth"/>
</dbReference>
<accession>K2BUK3</accession>
<feature type="domain" description="Methionyl/Valyl/Leucyl/Isoleucyl-tRNA synthetase anticodon-binding" evidence="8">
    <location>
        <begin position="371"/>
        <end position="458"/>
    </location>
</feature>
<comment type="caution">
    <text evidence="10">The sequence shown here is derived from an EMBL/GenBank/DDBJ whole genome shotgun (WGS) entry which is preliminary data.</text>
</comment>
<organism evidence="10">
    <name type="scientific">uncultured bacterium</name>
    <name type="common">gcode 4</name>
    <dbReference type="NCBI Taxonomy" id="1234023"/>
    <lineage>
        <taxon>Bacteria</taxon>
        <taxon>environmental samples</taxon>
    </lineage>
</organism>
<proteinExistence type="inferred from homology"/>
<dbReference type="PANTHER" id="PTHR43326:SF1">
    <property type="entry name" value="METHIONINE--TRNA LIGASE, MITOCHONDRIAL"/>
    <property type="match status" value="1"/>
</dbReference>
<dbReference type="InterPro" id="IPR033911">
    <property type="entry name" value="MetRS_core"/>
</dbReference>
<dbReference type="PANTHER" id="PTHR43326">
    <property type="entry name" value="METHIONYL-TRNA SYNTHETASE"/>
    <property type="match status" value="1"/>
</dbReference>
<dbReference type="AlphaFoldDB" id="K2BUK3"/>
<dbReference type="EC" id="6.1.1.10" evidence="1"/>
<dbReference type="Pfam" id="PF08264">
    <property type="entry name" value="Anticodon_1"/>
    <property type="match status" value="1"/>
</dbReference>
<evidence type="ECO:0000256" key="5">
    <source>
        <dbReference type="ARBA" id="ARBA00022917"/>
    </source>
</evidence>
<evidence type="ECO:0000259" key="8">
    <source>
        <dbReference type="Pfam" id="PF08264"/>
    </source>
</evidence>
<keyword evidence="3 7" id="KW-0547">Nucleotide-binding</keyword>
<evidence type="ECO:0000256" key="4">
    <source>
        <dbReference type="ARBA" id="ARBA00022840"/>
    </source>
</evidence>
<evidence type="ECO:0000259" key="9">
    <source>
        <dbReference type="Pfam" id="PF09334"/>
    </source>
</evidence>
<dbReference type="SUPFAM" id="SSF47323">
    <property type="entry name" value="Anticodon-binding domain of a subclass of class I aminoacyl-tRNA synthetases"/>
    <property type="match status" value="1"/>
</dbReference>
<evidence type="ECO:0000256" key="1">
    <source>
        <dbReference type="ARBA" id="ARBA00012838"/>
    </source>
</evidence>
<keyword evidence="6 7" id="KW-0030">Aminoacyl-tRNA synthetase</keyword>
<dbReference type="InterPro" id="IPR009080">
    <property type="entry name" value="tRNAsynth_Ia_anticodon-bd"/>
</dbReference>
<dbReference type="InterPro" id="IPR013155">
    <property type="entry name" value="M/V/L/I-tRNA-synth_anticd-bd"/>
</dbReference>
<gene>
    <name evidence="10" type="ORF">ACD_49C00074G0021</name>
</gene>
<feature type="domain" description="Methionyl/Leucyl tRNA synthetase" evidence="9">
    <location>
        <begin position="151"/>
        <end position="354"/>
    </location>
</feature>
<dbReference type="Gene3D" id="2.170.220.10">
    <property type="match status" value="1"/>
</dbReference>
<dbReference type="SUPFAM" id="SSF52374">
    <property type="entry name" value="Nucleotidylyl transferase"/>
    <property type="match status" value="1"/>
</dbReference>
<evidence type="ECO:0000256" key="6">
    <source>
        <dbReference type="ARBA" id="ARBA00023146"/>
    </source>
</evidence>
<reference evidence="10" key="1">
    <citation type="journal article" date="2012" name="Science">
        <title>Fermentation, hydrogen, and sulfur metabolism in multiple uncultivated bacterial phyla.</title>
        <authorList>
            <person name="Wrighton K.C."/>
            <person name="Thomas B.C."/>
            <person name="Sharon I."/>
            <person name="Miller C.S."/>
            <person name="Castelle C.J."/>
            <person name="VerBerkmoes N.C."/>
            <person name="Wilkins M.J."/>
            <person name="Hettich R.L."/>
            <person name="Lipton M.S."/>
            <person name="Williams K.H."/>
            <person name="Long P.E."/>
            <person name="Banfield J.F."/>
        </authorList>
    </citation>
    <scope>NUCLEOTIDE SEQUENCE [LARGE SCALE GENOMIC DNA]</scope>
</reference>
<comment type="similarity">
    <text evidence="7">Belongs to the class-I aminoacyl-tRNA synthetase family.</text>
</comment>
<dbReference type="GO" id="GO:0004825">
    <property type="term" value="F:methionine-tRNA ligase activity"/>
    <property type="evidence" value="ECO:0007669"/>
    <property type="project" value="UniProtKB-EC"/>
</dbReference>
<dbReference type="Gene3D" id="1.10.730.10">
    <property type="entry name" value="Isoleucyl-tRNA Synthetase, Domain 1"/>
    <property type="match status" value="1"/>
</dbReference>
<feature type="domain" description="Methionyl/Leucyl tRNA synthetase" evidence="9">
    <location>
        <begin position="6"/>
        <end position="147"/>
    </location>
</feature>
<dbReference type="PRINTS" id="PR01041">
    <property type="entry name" value="TRNASYNTHMET"/>
</dbReference>